<comment type="caution">
    <text evidence="1">The sequence shown here is derived from an EMBL/GenBank/DDBJ whole genome shotgun (WGS) entry which is preliminary data.</text>
</comment>
<name>A0A2S4W4G9_9BASI</name>
<dbReference type="AlphaFoldDB" id="A0A2S4W4G9"/>
<evidence type="ECO:0000313" key="1">
    <source>
        <dbReference type="EMBL" id="POW16587.1"/>
    </source>
</evidence>
<reference evidence="2" key="2">
    <citation type="journal article" date="2018" name="BMC Genomics">
        <title>Genomic insights into host adaptation between the wheat stripe rust pathogen (Puccinia striiformis f. sp. tritici) and the barley stripe rust pathogen (Puccinia striiformis f. sp. hordei).</title>
        <authorList>
            <person name="Xia C."/>
            <person name="Wang M."/>
            <person name="Yin C."/>
            <person name="Cornejo O.E."/>
            <person name="Hulbert S.H."/>
            <person name="Chen X."/>
        </authorList>
    </citation>
    <scope>NUCLEOTIDE SEQUENCE [LARGE SCALE GENOMIC DNA]</scope>
    <source>
        <strain evidence="2">93TX-2</strain>
    </source>
</reference>
<organism evidence="1 2">
    <name type="scientific">Puccinia striiformis</name>
    <dbReference type="NCBI Taxonomy" id="27350"/>
    <lineage>
        <taxon>Eukaryota</taxon>
        <taxon>Fungi</taxon>
        <taxon>Dikarya</taxon>
        <taxon>Basidiomycota</taxon>
        <taxon>Pucciniomycotina</taxon>
        <taxon>Pucciniomycetes</taxon>
        <taxon>Pucciniales</taxon>
        <taxon>Pucciniaceae</taxon>
        <taxon>Puccinia</taxon>
    </lineage>
</organism>
<dbReference type="EMBL" id="PKSM01000079">
    <property type="protein sequence ID" value="POW16587.1"/>
    <property type="molecule type" value="Genomic_DNA"/>
</dbReference>
<reference evidence="2" key="3">
    <citation type="journal article" date="2018" name="Mol. Plant Microbe Interact.">
        <title>Genome sequence resources for the wheat stripe rust pathogen (Puccinia striiformis f. sp. tritici) and the barley stripe rust pathogen (Puccinia striiformis f. sp. hordei).</title>
        <authorList>
            <person name="Xia C."/>
            <person name="Wang M."/>
            <person name="Yin C."/>
            <person name="Cornejo O.E."/>
            <person name="Hulbert S.H."/>
            <person name="Chen X."/>
        </authorList>
    </citation>
    <scope>NUCLEOTIDE SEQUENCE [LARGE SCALE GENOMIC DNA]</scope>
    <source>
        <strain evidence="2">93TX-2</strain>
    </source>
</reference>
<reference evidence="1 2" key="1">
    <citation type="submission" date="2017-12" db="EMBL/GenBank/DDBJ databases">
        <title>Gene loss provides genomic basis for host adaptation in cereal stripe rust fungi.</title>
        <authorList>
            <person name="Xia C."/>
        </authorList>
    </citation>
    <scope>NUCLEOTIDE SEQUENCE [LARGE SCALE GENOMIC DNA]</scope>
    <source>
        <strain evidence="1 2">93TX-2</strain>
    </source>
</reference>
<evidence type="ECO:0000313" key="2">
    <source>
        <dbReference type="Proteomes" id="UP000238274"/>
    </source>
</evidence>
<keyword evidence="2" id="KW-1185">Reference proteome</keyword>
<dbReference type="Proteomes" id="UP000238274">
    <property type="component" value="Unassembled WGS sequence"/>
</dbReference>
<dbReference type="VEuPathDB" id="FungiDB:PSHT_06637"/>
<sequence length="103" mass="11229">MVTLMTALEVTKSRCVVISEANQVSRAKPITISGSRTIAFKPTLPRRAASSGAPSPLFINQQCLPSSNATRWNLSIQFSPTTYSSHYFLQPVSYPSSSLVTHL</sequence>
<accession>A0A2S4W4G9</accession>
<proteinExistence type="predicted"/>
<gene>
    <name evidence="1" type="ORF">PSHT_06637</name>
</gene>
<protein>
    <submittedName>
        <fullName evidence="1">Uncharacterized protein</fullName>
    </submittedName>
</protein>